<dbReference type="Proteomes" id="UP000479710">
    <property type="component" value="Unassembled WGS sequence"/>
</dbReference>
<organism evidence="2 3">
    <name type="scientific">Oryza meyeriana var. granulata</name>
    <dbReference type="NCBI Taxonomy" id="110450"/>
    <lineage>
        <taxon>Eukaryota</taxon>
        <taxon>Viridiplantae</taxon>
        <taxon>Streptophyta</taxon>
        <taxon>Embryophyta</taxon>
        <taxon>Tracheophyta</taxon>
        <taxon>Spermatophyta</taxon>
        <taxon>Magnoliopsida</taxon>
        <taxon>Liliopsida</taxon>
        <taxon>Poales</taxon>
        <taxon>Poaceae</taxon>
        <taxon>BOP clade</taxon>
        <taxon>Oryzoideae</taxon>
        <taxon>Oryzeae</taxon>
        <taxon>Oryzinae</taxon>
        <taxon>Oryza</taxon>
        <taxon>Oryza meyeriana</taxon>
    </lineage>
</organism>
<proteinExistence type="predicted"/>
<accession>A0A6G1DNB7</accession>
<gene>
    <name evidence="2" type="ORF">E2562_023298</name>
</gene>
<feature type="compositionally biased region" description="Basic residues" evidence="1">
    <location>
        <begin position="44"/>
        <end position="56"/>
    </location>
</feature>
<feature type="compositionally biased region" description="Polar residues" evidence="1">
    <location>
        <begin position="78"/>
        <end position="104"/>
    </location>
</feature>
<dbReference type="EMBL" id="SPHZ02000006">
    <property type="protein sequence ID" value="KAF0913584.1"/>
    <property type="molecule type" value="Genomic_DNA"/>
</dbReference>
<evidence type="ECO:0000256" key="1">
    <source>
        <dbReference type="SAM" id="MobiDB-lite"/>
    </source>
</evidence>
<name>A0A6G1DNB7_9ORYZ</name>
<feature type="region of interest" description="Disordered" evidence="1">
    <location>
        <begin position="1"/>
        <end position="156"/>
    </location>
</feature>
<dbReference type="AlphaFoldDB" id="A0A6G1DNB7"/>
<sequence length="156" mass="16478">MTAQTVRGQSPPPAAGMESRHLKSRPSISPPDGGAGDGTEAHPPARRSSPRRRRPKQLPTETETCSAPRQRGPRKTGSPLQSPDSEESTVLSPLGQTEEQQRQLAQKRPIRLCMVGPPAQTSRSREASGHATVQGPPGALSLSLPGRNGRSPAACT</sequence>
<evidence type="ECO:0000313" key="3">
    <source>
        <dbReference type="Proteomes" id="UP000479710"/>
    </source>
</evidence>
<evidence type="ECO:0000313" key="2">
    <source>
        <dbReference type="EMBL" id="KAF0913584.1"/>
    </source>
</evidence>
<keyword evidence="3" id="KW-1185">Reference proteome</keyword>
<comment type="caution">
    <text evidence="2">The sequence shown here is derived from an EMBL/GenBank/DDBJ whole genome shotgun (WGS) entry which is preliminary data.</text>
</comment>
<reference evidence="2 3" key="1">
    <citation type="submission" date="2019-11" db="EMBL/GenBank/DDBJ databases">
        <title>Whole genome sequence of Oryza granulata.</title>
        <authorList>
            <person name="Li W."/>
        </authorList>
    </citation>
    <scope>NUCLEOTIDE SEQUENCE [LARGE SCALE GENOMIC DNA]</scope>
    <source>
        <strain evidence="3">cv. Menghai</strain>
        <tissue evidence="2">Leaf</tissue>
    </source>
</reference>
<protein>
    <submittedName>
        <fullName evidence="2">Uncharacterized protein</fullName>
    </submittedName>
</protein>